<dbReference type="KEGG" id="ara:Arad_0706"/>
<dbReference type="STRING" id="311403.Arad_0706"/>
<reference evidence="1 2" key="1">
    <citation type="journal article" date="2009" name="J. Bacteriol.">
        <title>Genome sequences of three Agrobacterium biovars help elucidate the evolution of multichromosome genomes in bacteria.</title>
        <authorList>
            <person name="Slater S.C."/>
            <person name="Goldman B.S."/>
            <person name="Goodner B."/>
            <person name="Setubal J.C."/>
            <person name="Farrand S.K."/>
            <person name="Nester E.W."/>
            <person name="Burr T.J."/>
            <person name="Banta L."/>
            <person name="Dickerman A.W."/>
            <person name="Paulsen I."/>
            <person name="Otten L."/>
            <person name="Suen G."/>
            <person name="Welch R."/>
            <person name="Almeida N.F."/>
            <person name="Arnold F."/>
            <person name="Burton O.T."/>
            <person name="Du Z."/>
            <person name="Ewing A."/>
            <person name="Godsy E."/>
            <person name="Heisel S."/>
            <person name="Houmiel K.L."/>
            <person name="Jhaveri J."/>
            <person name="Lu J."/>
            <person name="Miller N.M."/>
            <person name="Norton S."/>
            <person name="Chen Q."/>
            <person name="Phoolcharoen W."/>
            <person name="Ohlin V."/>
            <person name="Ondrusek D."/>
            <person name="Pride N."/>
            <person name="Stricklin S.L."/>
            <person name="Sun J."/>
            <person name="Wheeler C."/>
            <person name="Wilson L."/>
            <person name="Zhu H."/>
            <person name="Wood D.W."/>
        </authorList>
    </citation>
    <scope>NUCLEOTIDE SEQUENCE [LARGE SCALE GENOMIC DNA]</scope>
    <source>
        <strain evidence="2">K84 / ATCC BAA-868</strain>
    </source>
</reference>
<organism evidence="1 2">
    <name type="scientific">Rhizobium rhizogenes (strain K84 / ATCC BAA-868)</name>
    <name type="common">Agrobacterium radiobacter</name>
    <dbReference type="NCBI Taxonomy" id="311403"/>
    <lineage>
        <taxon>Bacteria</taxon>
        <taxon>Pseudomonadati</taxon>
        <taxon>Pseudomonadota</taxon>
        <taxon>Alphaproteobacteria</taxon>
        <taxon>Hyphomicrobiales</taxon>
        <taxon>Rhizobiaceae</taxon>
        <taxon>Rhizobium/Agrobacterium group</taxon>
        <taxon>Rhizobium</taxon>
    </lineage>
</organism>
<evidence type="ECO:0000313" key="1">
    <source>
        <dbReference type="EMBL" id="ACM25335.1"/>
    </source>
</evidence>
<dbReference type="EMBL" id="CP000628">
    <property type="protein sequence ID" value="ACM25335.1"/>
    <property type="molecule type" value="Genomic_DNA"/>
</dbReference>
<accession>B9J8E8</accession>
<gene>
    <name evidence="1" type="ordered locus">Arad_0706</name>
</gene>
<dbReference type="AlphaFoldDB" id="B9J8E8"/>
<name>B9J8E8_RHIR8</name>
<proteinExistence type="predicted"/>
<evidence type="ECO:0000313" key="2">
    <source>
        <dbReference type="Proteomes" id="UP000001600"/>
    </source>
</evidence>
<protein>
    <submittedName>
        <fullName evidence="1">Uncharacterized protein</fullName>
    </submittedName>
</protein>
<dbReference type="HOGENOM" id="CLU_3163799_0_0_5"/>
<dbReference type="Proteomes" id="UP000001600">
    <property type="component" value="Chromosome 1"/>
</dbReference>
<sequence>MRECAFSAPVTANLAVCHGSDWKTRRNPLLSAFDMSSSDRFAAKRDS</sequence>